<accession>A0A0F9E229</accession>
<gene>
    <name evidence="1" type="ORF">LCGC14_2128660</name>
</gene>
<dbReference type="SUPFAM" id="SSF53244">
    <property type="entry name" value="MurD-like peptide ligases, peptide-binding domain"/>
    <property type="match status" value="1"/>
</dbReference>
<evidence type="ECO:0000313" key="1">
    <source>
        <dbReference type="EMBL" id="KKL68068.1"/>
    </source>
</evidence>
<organism evidence="1">
    <name type="scientific">marine sediment metagenome</name>
    <dbReference type="NCBI Taxonomy" id="412755"/>
    <lineage>
        <taxon>unclassified sequences</taxon>
        <taxon>metagenomes</taxon>
        <taxon>ecological metagenomes</taxon>
    </lineage>
</organism>
<dbReference type="InterPro" id="IPR036615">
    <property type="entry name" value="Mur_ligase_C_dom_sf"/>
</dbReference>
<feature type="non-terminal residue" evidence="1">
    <location>
        <position position="1"/>
    </location>
</feature>
<protein>
    <recommendedName>
        <fullName evidence="2">Peptidoglycan synthetase</fullName>
    </recommendedName>
</protein>
<comment type="caution">
    <text evidence="1">The sequence shown here is derived from an EMBL/GenBank/DDBJ whole genome shotgun (WGS) entry which is preliminary data.</text>
</comment>
<dbReference type="AlphaFoldDB" id="A0A0F9E229"/>
<reference evidence="1" key="1">
    <citation type="journal article" date="2015" name="Nature">
        <title>Complex archaea that bridge the gap between prokaryotes and eukaryotes.</title>
        <authorList>
            <person name="Spang A."/>
            <person name="Saw J.H."/>
            <person name="Jorgensen S.L."/>
            <person name="Zaremba-Niedzwiedzka K."/>
            <person name="Martijn J."/>
            <person name="Lind A.E."/>
            <person name="van Eijk R."/>
            <person name="Schleper C."/>
            <person name="Guy L."/>
            <person name="Ettema T.J."/>
        </authorList>
    </citation>
    <scope>NUCLEOTIDE SEQUENCE</scope>
</reference>
<dbReference type="GO" id="GO:0016881">
    <property type="term" value="F:acid-amino acid ligase activity"/>
    <property type="evidence" value="ECO:0007669"/>
    <property type="project" value="InterPro"/>
</dbReference>
<dbReference type="EMBL" id="LAZR01026651">
    <property type="protein sequence ID" value="KKL68068.1"/>
    <property type="molecule type" value="Genomic_DNA"/>
</dbReference>
<proteinExistence type="predicted"/>
<name>A0A0F9E229_9ZZZZ</name>
<evidence type="ECO:0008006" key="2">
    <source>
        <dbReference type="Google" id="ProtNLM"/>
    </source>
</evidence>
<sequence length="96" mass="11013">YSSLNAEFLNQYKGTLDAAEEAVVFYSPEAVSIKKLKHISKEQIANAFERDDLIIFTEPEEFKKYLFQRDLNNTALLLMSSGNYGGLDFDQVQRIL</sequence>